<keyword evidence="5 8" id="KW-1133">Transmembrane helix</keyword>
<dbReference type="PANTHER" id="PTHR30576">
    <property type="entry name" value="COLANIC BIOSYNTHESIS UDP-GLUCOSE LIPID CARRIER TRANSFERASE"/>
    <property type="match status" value="1"/>
</dbReference>
<dbReference type="InterPro" id="IPR003362">
    <property type="entry name" value="Bact_transf"/>
</dbReference>
<comment type="caution">
    <text evidence="10">The sequence shown here is derived from an EMBL/GenBank/DDBJ whole genome shotgun (WGS) entry which is preliminary data.</text>
</comment>
<keyword evidence="3 10" id="KW-0808">Transferase</keyword>
<name>A0A077LZ60_9MICO</name>
<keyword evidence="6 8" id="KW-0472">Membrane</keyword>
<dbReference type="AlphaFoldDB" id="A0A077LZ60"/>
<dbReference type="Proteomes" id="UP000035721">
    <property type="component" value="Unassembled WGS sequence"/>
</dbReference>
<sequence>MPGGAHQTNHRHDRTSKPISTATSHDSAATSRPPAGSSLAASAAAPLVSQRRATPGWPSVYRRRLFASDVLSGFAAAFVASVIRWGVDIPARMIVVGLLIPLAWCVCVGVLHGYNGRLLGAGPEEYRSVANGAALLLGVVGFASFAFELNFSRAYVIALALSVVAFGLVSRKVLRTSLVRSRARGRLQQRTVVVGTVASATELITELREGGHTAFDIVGVCVPAGSLEAPVLKDIPVIGDPRDVLFAVDFADADVVAVSGNAALSGRQLRELGWELEERQIELVVSPGVFQVAGPRLALRPHAGVSLLHVERPMHSGVRRVLKAVTDRALALLLTVVALPFLLVTAAAIRATSPGPALFTQERVGERGQCFKIYKFRTMVADAEARKAEMTTGHQVNDVLFKDKADPRITRVGAVLRRFSIDELPQLINVMRGEMSLVGPRPGLPEEVAQYKPDALRRLRVRPGMTGMWQVSGRASLDWEQTVRLDLWYVDNWTPLVDLQILFRTAKAVFGGSGAY</sequence>
<evidence type="ECO:0000259" key="9">
    <source>
        <dbReference type="Pfam" id="PF02397"/>
    </source>
</evidence>
<evidence type="ECO:0000256" key="4">
    <source>
        <dbReference type="ARBA" id="ARBA00022692"/>
    </source>
</evidence>
<dbReference type="PANTHER" id="PTHR30576:SF10">
    <property type="entry name" value="SLL5057 PROTEIN"/>
    <property type="match status" value="1"/>
</dbReference>
<dbReference type="Pfam" id="PF02397">
    <property type="entry name" value="Bac_transf"/>
    <property type="match status" value="1"/>
</dbReference>
<evidence type="ECO:0000313" key="11">
    <source>
        <dbReference type="Proteomes" id="UP000035721"/>
    </source>
</evidence>
<proteinExistence type="inferred from homology"/>
<keyword evidence="4 8" id="KW-0812">Transmembrane</keyword>
<feature type="transmembrane region" description="Helical" evidence="8">
    <location>
        <begin position="126"/>
        <end position="147"/>
    </location>
</feature>
<feature type="transmembrane region" description="Helical" evidence="8">
    <location>
        <begin position="93"/>
        <end position="114"/>
    </location>
</feature>
<dbReference type="NCBIfam" id="TIGR03025">
    <property type="entry name" value="EPS_sugtrans"/>
    <property type="match status" value="1"/>
</dbReference>
<dbReference type="GO" id="GO:0047360">
    <property type="term" value="F:undecaprenyl-phosphate galactose phosphotransferase activity"/>
    <property type="evidence" value="ECO:0007669"/>
    <property type="project" value="UniProtKB-EC"/>
</dbReference>
<feature type="domain" description="Bacterial sugar transferase" evidence="9">
    <location>
        <begin position="323"/>
        <end position="510"/>
    </location>
</feature>
<evidence type="ECO:0000256" key="8">
    <source>
        <dbReference type="SAM" id="Phobius"/>
    </source>
</evidence>
<evidence type="ECO:0000256" key="6">
    <source>
        <dbReference type="ARBA" id="ARBA00023136"/>
    </source>
</evidence>
<feature type="transmembrane region" description="Helical" evidence="8">
    <location>
        <begin position="65"/>
        <end position="87"/>
    </location>
</feature>
<evidence type="ECO:0000313" key="10">
    <source>
        <dbReference type="EMBL" id="CCH78167.1"/>
    </source>
</evidence>
<dbReference type="STRING" id="1194083.BN12_260015"/>
<comment type="subcellular location">
    <subcellularLocation>
        <location evidence="1">Membrane</location>
        <topology evidence="1">Multi-pass membrane protein</topology>
    </subcellularLocation>
</comment>
<dbReference type="EMBL" id="CAJB01000179">
    <property type="protein sequence ID" value="CCH78167.1"/>
    <property type="molecule type" value="Genomic_DNA"/>
</dbReference>
<dbReference type="GO" id="GO:0016020">
    <property type="term" value="C:membrane"/>
    <property type="evidence" value="ECO:0007669"/>
    <property type="project" value="UniProtKB-SubCell"/>
</dbReference>
<keyword evidence="11" id="KW-1185">Reference proteome</keyword>
<evidence type="ECO:0000256" key="5">
    <source>
        <dbReference type="ARBA" id="ARBA00022989"/>
    </source>
</evidence>
<evidence type="ECO:0000256" key="1">
    <source>
        <dbReference type="ARBA" id="ARBA00004141"/>
    </source>
</evidence>
<feature type="compositionally biased region" description="Low complexity" evidence="7">
    <location>
        <begin position="20"/>
        <end position="38"/>
    </location>
</feature>
<evidence type="ECO:0000256" key="2">
    <source>
        <dbReference type="ARBA" id="ARBA00006464"/>
    </source>
</evidence>
<reference evidence="10 11" key="1">
    <citation type="journal article" date="2013" name="ISME J.">
        <title>A metabolic model for members of the genus Tetrasphaera involved in enhanced biological phosphorus removal.</title>
        <authorList>
            <person name="Kristiansen R."/>
            <person name="Nguyen H.T.T."/>
            <person name="Saunders A.M."/>
            <person name="Nielsen J.L."/>
            <person name="Wimmer R."/>
            <person name="Le V.Q."/>
            <person name="McIlroy S.J."/>
            <person name="Petrovski S."/>
            <person name="Seviour R.J."/>
            <person name="Calteau A."/>
            <person name="Nielsen K.L."/>
            <person name="Nielsen P.H."/>
        </authorList>
    </citation>
    <scope>NUCLEOTIDE SEQUENCE [LARGE SCALE GENOMIC DNA]</scope>
    <source>
        <strain evidence="10 11">T1-X7</strain>
    </source>
</reference>
<comment type="similarity">
    <text evidence="2">Belongs to the bacterial sugar transferase family.</text>
</comment>
<protein>
    <submittedName>
        <fullName evidence="10">Exopolysaccharide biosynthesis polyprenyl glycosylphosphotransferase</fullName>
        <ecNumber evidence="10">2.7.8.6</ecNumber>
    </submittedName>
</protein>
<organism evidence="10 11">
    <name type="scientific">Nostocoides japonicum T1-X7</name>
    <dbReference type="NCBI Taxonomy" id="1194083"/>
    <lineage>
        <taxon>Bacteria</taxon>
        <taxon>Bacillati</taxon>
        <taxon>Actinomycetota</taxon>
        <taxon>Actinomycetes</taxon>
        <taxon>Micrococcales</taxon>
        <taxon>Intrasporangiaceae</taxon>
        <taxon>Nostocoides</taxon>
    </lineage>
</organism>
<gene>
    <name evidence="10" type="ORF">BN12_260015</name>
</gene>
<feature type="transmembrane region" description="Helical" evidence="8">
    <location>
        <begin position="329"/>
        <end position="349"/>
    </location>
</feature>
<evidence type="ECO:0000256" key="7">
    <source>
        <dbReference type="SAM" id="MobiDB-lite"/>
    </source>
</evidence>
<feature type="region of interest" description="Disordered" evidence="7">
    <location>
        <begin position="1"/>
        <end position="38"/>
    </location>
</feature>
<dbReference type="EC" id="2.7.8.6" evidence="10"/>
<evidence type="ECO:0000256" key="3">
    <source>
        <dbReference type="ARBA" id="ARBA00022679"/>
    </source>
</evidence>
<feature type="transmembrane region" description="Helical" evidence="8">
    <location>
        <begin position="153"/>
        <end position="174"/>
    </location>
</feature>
<dbReference type="InterPro" id="IPR017475">
    <property type="entry name" value="EPS_sugar_tfrase"/>
</dbReference>
<dbReference type="Pfam" id="PF13727">
    <property type="entry name" value="CoA_binding_3"/>
    <property type="match status" value="1"/>
</dbReference>
<accession>A0A077LZ60</accession>